<feature type="compositionally biased region" description="Basic and acidic residues" evidence="1">
    <location>
        <begin position="275"/>
        <end position="293"/>
    </location>
</feature>
<dbReference type="EMBL" id="KN847534">
    <property type="protein sequence ID" value="KIW06677.1"/>
    <property type="molecule type" value="Genomic_DNA"/>
</dbReference>
<dbReference type="InterPro" id="IPR011993">
    <property type="entry name" value="PH-like_dom_sf"/>
</dbReference>
<proteinExistence type="predicted"/>
<dbReference type="AlphaFoldDB" id="A0A0D1Z135"/>
<accession>A0A0D1Z135</accession>
<feature type="compositionally biased region" description="Low complexity" evidence="1">
    <location>
        <begin position="8"/>
        <end position="30"/>
    </location>
</feature>
<reference evidence="3 4" key="1">
    <citation type="submission" date="2015-01" db="EMBL/GenBank/DDBJ databases">
        <title>The Genome Sequence of Ochroconis gallopava CBS43764.</title>
        <authorList>
            <consortium name="The Broad Institute Genomics Platform"/>
            <person name="Cuomo C."/>
            <person name="de Hoog S."/>
            <person name="Gorbushina A."/>
            <person name="Stielow B."/>
            <person name="Teixiera M."/>
            <person name="Abouelleil A."/>
            <person name="Chapman S.B."/>
            <person name="Priest M."/>
            <person name="Young S.K."/>
            <person name="Wortman J."/>
            <person name="Nusbaum C."/>
            <person name="Birren B."/>
        </authorList>
    </citation>
    <scope>NUCLEOTIDE SEQUENCE [LARGE SCALE GENOMIC DNA]</scope>
    <source>
        <strain evidence="3 4">CBS 43764</strain>
    </source>
</reference>
<feature type="compositionally biased region" description="Low complexity" evidence="1">
    <location>
        <begin position="226"/>
        <end position="237"/>
    </location>
</feature>
<dbReference type="STRING" id="253628.A0A0D1Z135"/>
<evidence type="ECO:0000313" key="3">
    <source>
        <dbReference type="EMBL" id="KIW06677.1"/>
    </source>
</evidence>
<feature type="compositionally biased region" description="Basic and acidic residues" evidence="1">
    <location>
        <begin position="31"/>
        <end position="42"/>
    </location>
</feature>
<feature type="compositionally biased region" description="Basic and acidic residues" evidence="1">
    <location>
        <begin position="325"/>
        <end position="384"/>
    </location>
</feature>
<dbReference type="Pfam" id="PF15406">
    <property type="entry name" value="PH_6"/>
    <property type="match status" value="1"/>
</dbReference>
<sequence length="642" mass="67426">MSAEEAKTAPVAETPAAEPTPAPAVETPAVEETKAEEAKPAEEAPAAPAAEAATEAAAEETAEAAKEEAKPIEPKEEGHILYHAPGGFLKEFLPIPPKKVFFWFSEEPVESSQLKAYLAKGKEAAASTAAWASQTGKGLLFFNKHGEDKAAPSGALNLADAEDIKEAGTTEFTFKLHNHKHKFDAQTPAERDSWVLAVKKVAEEAKAKKDEILNSEGYKEALAKLKPAPVAAVTAPKVSEETPKKSMDTPAEGEDAKKAAKSRSRSRGPLGFLKSKKEEAKEEAKGEDKKEETAAESATAAEAAPAVEPTVEGGAAPAAESAPAEEAKEEAAGEAKEAPKEEPKKEGRRLSRFESFFKGKPKEAKKEEKKEEAPVAEEPAKAAEEPATAEETPAAEPAAETAAVEEAPKEEAKEEEKKKEETTPVKEHRKSSFLTGLKGFTQKVRSPSSEHPPAVPAKDDAAEASTDAAAATEAATDAPATEATTAEEPATNGETKTEKRRSSFFNFGTVNKKKAEPAPAADEAAKTEAAEEAAKPAEEEAAATETEKPEASPKEHKESPFASIGRRVSKAIRGGEKPKKEAKAAAAVGETKEETKPEETAAPTATLPEPLKADENVKPAAIGDVVPEAVTVGTAPTVSATA</sequence>
<feature type="compositionally biased region" description="Basic and acidic residues" evidence="1">
    <location>
        <begin position="238"/>
        <end position="247"/>
    </location>
</feature>
<dbReference type="Proteomes" id="UP000053259">
    <property type="component" value="Unassembled WGS sequence"/>
</dbReference>
<name>A0A0D1Z135_9PEZI</name>
<feature type="compositionally biased region" description="Basic and acidic residues" evidence="1">
    <location>
        <begin position="590"/>
        <end position="599"/>
    </location>
</feature>
<feature type="compositionally biased region" description="Low complexity" evidence="1">
    <location>
        <begin position="463"/>
        <end position="491"/>
    </location>
</feature>
<dbReference type="PANTHER" id="PTHR42073">
    <property type="entry name" value="MEIOTIC EXPRESSION UP-REGULATED PROTEIN 6"/>
    <property type="match status" value="1"/>
</dbReference>
<evidence type="ECO:0000256" key="1">
    <source>
        <dbReference type="SAM" id="MobiDB-lite"/>
    </source>
</evidence>
<dbReference type="SUPFAM" id="SSF50729">
    <property type="entry name" value="PH domain-like"/>
    <property type="match status" value="1"/>
</dbReference>
<gene>
    <name evidence="3" type="ORF">PV09_02382</name>
</gene>
<organism evidence="3 4">
    <name type="scientific">Verruconis gallopava</name>
    <dbReference type="NCBI Taxonomy" id="253628"/>
    <lineage>
        <taxon>Eukaryota</taxon>
        <taxon>Fungi</taxon>
        <taxon>Dikarya</taxon>
        <taxon>Ascomycota</taxon>
        <taxon>Pezizomycotina</taxon>
        <taxon>Dothideomycetes</taxon>
        <taxon>Pleosporomycetidae</taxon>
        <taxon>Venturiales</taxon>
        <taxon>Sympoventuriaceae</taxon>
        <taxon>Verruconis</taxon>
    </lineage>
</organism>
<feature type="compositionally biased region" description="Basic and acidic residues" evidence="1">
    <location>
        <begin position="523"/>
        <end position="538"/>
    </location>
</feature>
<feature type="compositionally biased region" description="Low complexity" evidence="1">
    <location>
        <begin position="43"/>
        <end position="56"/>
    </location>
</feature>
<evidence type="ECO:0000313" key="4">
    <source>
        <dbReference type="Proteomes" id="UP000053259"/>
    </source>
</evidence>
<feature type="domain" description="Meiotic expression up-regulated protein 6 PH" evidence="2">
    <location>
        <begin position="98"/>
        <end position="200"/>
    </location>
</feature>
<feature type="compositionally biased region" description="Low complexity" evidence="1">
    <location>
        <begin position="385"/>
        <end position="405"/>
    </location>
</feature>
<dbReference type="InParanoid" id="A0A0D1Z135"/>
<dbReference type="GeneID" id="27310355"/>
<feature type="compositionally biased region" description="Basic and acidic residues" evidence="1">
    <location>
        <begin position="406"/>
        <end position="426"/>
    </location>
</feature>
<dbReference type="RefSeq" id="XP_016216546.1">
    <property type="nucleotide sequence ID" value="XM_016355410.1"/>
</dbReference>
<dbReference type="PANTHER" id="PTHR42073:SF1">
    <property type="entry name" value="MEIOTIC EXPRESSION UP-REGULATED PROTEIN 6"/>
    <property type="match status" value="1"/>
</dbReference>
<dbReference type="InterPro" id="IPR039483">
    <property type="entry name" value="Meu6_PH_dom"/>
</dbReference>
<feature type="compositionally biased region" description="Basic and acidic residues" evidence="1">
    <location>
        <begin position="63"/>
        <end position="74"/>
    </location>
</feature>
<feature type="region of interest" description="Disordered" evidence="1">
    <location>
        <begin position="226"/>
        <end position="614"/>
    </location>
</feature>
<dbReference type="Gene3D" id="2.30.29.30">
    <property type="entry name" value="Pleckstrin-homology domain (PH domain)/Phosphotyrosine-binding domain (PTB)"/>
    <property type="match status" value="1"/>
</dbReference>
<dbReference type="HOGENOM" id="CLU_014855_0_0_1"/>
<dbReference type="OrthoDB" id="5593352at2759"/>
<protein>
    <recommendedName>
        <fullName evidence="2">Meiotic expression up-regulated protein 6 PH domain-containing protein</fullName>
    </recommendedName>
</protein>
<dbReference type="VEuPathDB" id="FungiDB:PV09_02382"/>
<dbReference type="InterPro" id="IPR039712">
    <property type="entry name" value="Meu6"/>
</dbReference>
<feature type="compositionally biased region" description="Low complexity" evidence="1">
    <location>
        <begin position="295"/>
        <end position="324"/>
    </location>
</feature>
<feature type="compositionally biased region" description="Basic and acidic residues" evidence="1">
    <location>
        <begin position="545"/>
        <end position="559"/>
    </location>
</feature>
<feature type="region of interest" description="Disordered" evidence="1">
    <location>
        <begin position="1"/>
        <end position="74"/>
    </location>
</feature>
<feature type="compositionally biased region" description="Basic and acidic residues" evidence="1">
    <location>
        <begin position="573"/>
        <end position="583"/>
    </location>
</feature>
<feature type="compositionally biased region" description="Low complexity" evidence="1">
    <location>
        <begin position="600"/>
        <end position="610"/>
    </location>
</feature>
<keyword evidence="4" id="KW-1185">Reference proteome</keyword>
<evidence type="ECO:0000259" key="2">
    <source>
        <dbReference type="Pfam" id="PF15406"/>
    </source>
</evidence>